<name>A0AAD9VE06_ACRCE</name>
<dbReference type="EMBL" id="JARQWQ010000008">
    <property type="protein sequence ID" value="KAK2570440.1"/>
    <property type="molecule type" value="Genomic_DNA"/>
</dbReference>
<sequence>MAIYSRISTGSWLELFPKLLTSEGVQRNHDNIEVRILRFFCESKDGDGMSRLVTQFVEPTDVQSETELNEVLLTCSNVLPCGWVSDFLSNKVGRELSMLKKETDKRRSVIGLSSKKSHFKEFREGKVNDLSWVSNYLVAVIPQFTEGKWLVRSLVHLQFTGLRIKQYSCHQGKIPLIYVPTIKDCFFIFLEVHCTLVKCSCIRWLVGP</sequence>
<accession>A0AAD9VE06</accession>
<protein>
    <submittedName>
        <fullName evidence="1">Uncharacterized protein</fullName>
    </submittedName>
</protein>
<organism evidence="1 2">
    <name type="scientific">Acropora cervicornis</name>
    <name type="common">Staghorn coral</name>
    <dbReference type="NCBI Taxonomy" id="6130"/>
    <lineage>
        <taxon>Eukaryota</taxon>
        <taxon>Metazoa</taxon>
        <taxon>Cnidaria</taxon>
        <taxon>Anthozoa</taxon>
        <taxon>Hexacorallia</taxon>
        <taxon>Scleractinia</taxon>
        <taxon>Astrocoeniina</taxon>
        <taxon>Acroporidae</taxon>
        <taxon>Acropora</taxon>
    </lineage>
</organism>
<reference evidence="1" key="2">
    <citation type="journal article" date="2023" name="Science">
        <title>Genomic signatures of disease resistance in endangered staghorn corals.</title>
        <authorList>
            <person name="Vollmer S.V."/>
            <person name="Selwyn J.D."/>
            <person name="Despard B.A."/>
            <person name="Roesel C.L."/>
        </authorList>
    </citation>
    <scope>NUCLEOTIDE SEQUENCE</scope>
    <source>
        <strain evidence="1">K2</strain>
    </source>
</reference>
<gene>
    <name evidence="1" type="ORF">P5673_005257</name>
</gene>
<dbReference type="AlphaFoldDB" id="A0AAD9VE06"/>
<comment type="caution">
    <text evidence="1">The sequence shown here is derived from an EMBL/GenBank/DDBJ whole genome shotgun (WGS) entry which is preliminary data.</text>
</comment>
<evidence type="ECO:0000313" key="1">
    <source>
        <dbReference type="EMBL" id="KAK2570440.1"/>
    </source>
</evidence>
<evidence type="ECO:0000313" key="2">
    <source>
        <dbReference type="Proteomes" id="UP001249851"/>
    </source>
</evidence>
<proteinExistence type="predicted"/>
<reference evidence="1" key="1">
    <citation type="journal article" date="2023" name="G3 (Bethesda)">
        <title>Whole genome assembly and annotation of the endangered Caribbean coral Acropora cervicornis.</title>
        <authorList>
            <person name="Selwyn J.D."/>
            <person name="Vollmer S.V."/>
        </authorList>
    </citation>
    <scope>NUCLEOTIDE SEQUENCE</scope>
    <source>
        <strain evidence="1">K2</strain>
    </source>
</reference>
<dbReference type="Proteomes" id="UP001249851">
    <property type="component" value="Unassembled WGS sequence"/>
</dbReference>
<keyword evidence="2" id="KW-1185">Reference proteome</keyword>